<evidence type="ECO:0000256" key="2">
    <source>
        <dbReference type="SAM" id="MobiDB-lite"/>
    </source>
</evidence>
<reference evidence="5" key="1">
    <citation type="submission" date="2022-09" db="EMBL/GenBank/DDBJ databases">
        <title>Enrichment on poylsaccharides allowed isolation of novel metabolic and taxonomic groups of Haloarchaea.</title>
        <authorList>
            <person name="Sorokin D.Y."/>
            <person name="Elcheninov A.G."/>
            <person name="Khizhniak T.V."/>
            <person name="Kolganova T.V."/>
            <person name="Kublanov I.V."/>
        </authorList>
    </citation>
    <scope>NUCLEOTIDE SEQUENCE</scope>
    <source>
        <strain evidence="5">AArc-xg1-1</strain>
    </source>
</reference>
<evidence type="ECO:0000313" key="6">
    <source>
        <dbReference type="Proteomes" id="UP001321018"/>
    </source>
</evidence>
<comment type="caution">
    <text evidence="5">The sequence shown here is derived from an EMBL/GenBank/DDBJ whole genome shotgun (WGS) entry which is preliminary data.</text>
</comment>
<feature type="region of interest" description="Disordered" evidence="2">
    <location>
        <begin position="622"/>
        <end position="644"/>
    </location>
</feature>
<dbReference type="Pfam" id="PF00723">
    <property type="entry name" value="Glyco_hydro_15"/>
    <property type="match status" value="1"/>
</dbReference>
<keyword evidence="5" id="KW-0378">Hydrolase</keyword>
<dbReference type="SUPFAM" id="SSF48208">
    <property type="entry name" value="Six-hairpin glycosidases"/>
    <property type="match status" value="1"/>
</dbReference>
<dbReference type="PANTHER" id="PTHR31616">
    <property type="entry name" value="TREHALASE"/>
    <property type="match status" value="1"/>
</dbReference>
<proteinExistence type="inferred from homology"/>
<feature type="domain" description="Trehalase-like N-terminal" evidence="4">
    <location>
        <begin position="6"/>
        <end position="195"/>
    </location>
</feature>
<dbReference type="RefSeq" id="WP_338001736.1">
    <property type="nucleotide sequence ID" value="NZ_JAOPKA010000001.1"/>
</dbReference>
<dbReference type="PANTHER" id="PTHR31616:SF0">
    <property type="entry name" value="GLUCAN 1,4-ALPHA-GLUCOSIDASE"/>
    <property type="match status" value="1"/>
</dbReference>
<evidence type="ECO:0000256" key="1">
    <source>
        <dbReference type="ARBA" id="ARBA00006188"/>
    </source>
</evidence>
<gene>
    <name evidence="5" type="ORF">OB960_00460</name>
</gene>
<dbReference type="GO" id="GO:0005975">
    <property type="term" value="P:carbohydrate metabolic process"/>
    <property type="evidence" value="ECO:0007669"/>
    <property type="project" value="InterPro"/>
</dbReference>
<sequence length="644" mass="72744">MDTEFKPLDDYGVIGNDERVALVGANGSIDWLCFPHLEDSSVFAAILDTEKGGRFAVEPQAEYDSSQAYVDRTNVLETTVETESGTATMTDLMPVRMADEPYPHERFQHAVYRKLEGESGSVSFDVCFEPRFDYARAETSLEIETGEEGDDEGKIVASGDGERLHLHHHGDLEFELESDDDGPRATGTVTLEEGDTCWLSVQHDHSVRLSPEECETVLEGTIDYWREWLDECEASAGSLFEFDEAYTDALIRSALVLKLLIHEETGSICAAPTTSIPEVVGEDLNWDYRYNWIRDAKFSIQALYNVGQEREARQYFEWFRNIGHTEPEEIQPLYGLHGETDIGEETLDHLSGYRDSEPVRIGNAAATQEQHDIYGTIVQGVYETVRYENGLTDEDWDSICALANRVCEIWDEPDAGIWEFRDDHRHYVHSKLLCWVALDRGIQLATDYDYEGPLERWEREREAIREDILEHGYDEDLESFVQHYDTDDALDATVLLIPIYDFLPADDHRVQGTIDTVLEEMTTDDGLVFRFVDSEARPDEPTAFGLCSFWLVDALVLSGRVEEAEEIFTNVLEYATPLGLLSEMIDPDTGELLGNFPQAFSHIGLLNSALYLASANEEVGDFPPEELGEGDGANAPLFRRHGSE</sequence>
<name>A0AAP2YUT1_9EURY</name>
<dbReference type="AlphaFoldDB" id="A0AAP2YUT1"/>
<dbReference type="Proteomes" id="UP001321018">
    <property type="component" value="Unassembled WGS sequence"/>
</dbReference>
<comment type="similarity">
    <text evidence="1">Belongs to the glycosyl hydrolase 15 family.</text>
</comment>
<dbReference type="Pfam" id="PF19291">
    <property type="entry name" value="TREH_N"/>
    <property type="match status" value="1"/>
</dbReference>
<feature type="domain" description="GH15-like" evidence="3">
    <location>
        <begin position="246"/>
        <end position="609"/>
    </location>
</feature>
<dbReference type="InterPro" id="IPR008928">
    <property type="entry name" value="6-hairpin_glycosidase_sf"/>
</dbReference>
<dbReference type="InterPro" id="IPR045582">
    <property type="entry name" value="Trehalase-like_N"/>
</dbReference>
<dbReference type="InterPro" id="IPR012341">
    <property type="entry name" value="6hp_glycosidase-like_sf"/>
</dbReference>
<dbReference type="Gene3D" id="1.50.10.10">
    <property type="match status" value="1"/>
</dbReference>
<organism evidence="5 6">
    <name type="scientific">Natronoglomus mannanivorans</name>
    <dbReference type="NCBI Taxonomy" id="2979990"/>
    <lineage>
        <taxon>Archaea</taxon>
        <taxon>Methanobacteriati</taxon>
        <taxon>Methanobacteriota</taxon>
        <taxon>Stenosarchaea group</taxon>
        <taxon>Halobacteria</taxon>
        <taxon>Halobacteriales</taxon>
        <taxon>Natrialbaceae</taxon>
        <taxon>Natronoglomus</taxon>
    </lineage>
</organism>
<evidence type="ECO:0000259" key="3">
    <source>
        <dbReference type="Pfam" id="PF00723"/>
    </source>
</evidence>
<dbReference type="GO" id="GO:0004553">
    <property type="term" value="F:hydrolase activity, hydrolyzing O-glycosyl compounds"/>
    <property type="evidence" value="ECO:0007669"/>
    <property type="project" value="UniProtKB-ARBA"/>
</dbReference>
<dbReference type="InterPro" id="IPR011613">
    <property type="entry name" value="GH15-like"/>
</dbReference>
<protein>
    <submittedName>
        <fullName evidence="5">Glycoside hydrolase family 15 protein</fullName>
    </submittedName>
</protein>
<dbReference type="EMBL" id="JAOPKA010000001">
    <property type="protein sequence ID" value="MCU4739872.1"/>
    <property type="molecule type" value="Genomic_DNA"/>
</dbReference>
<accession>A0AAP2YUT1</accession>
<evidence type="ECO:0000259" key="4">
    <source>
        <dbReference type="Pfam" id="PF19291"/>
    </source>
</evidence>
<evidence type="ECO:0000313" key="5">
    <source>
        <dbReference type="EMBL" id="MCU4739872.1"/>
    </source>
</evidence>